<organism evidence="6 7">
    <name type="scientific">Nocardioides humi</name>
    <dbReference type="NCBI Taxonomy" id="449461"/>
    <lineage>
        <taxon>Bacteria</taxon>
        <taxon>Bacillati</taxon>
        <taxon>Actinomycetota</taxon>
        <taxon>Actinomycetes</taxon>
        <taxon>Propionibacteriales</taxon>
        <taxon>Nocardioidaceae</taxon>
        <taxon>Nocardioides</taxon>
    </lineage>
</organism>
<keyword evidence="1" id="KW-0238">DNA-binding</keyword>
<dbReference type="Pfam" id="PF00239">
    <property type="entry name" value="Resolvase"/>
    <property type="match status" value="1"/>
</dbReference>
<evidence type="ECO:0000259" key="5">
    <source>
        <dbReference type="PROSITE" id="PS51737"/>
    </source>
</evidence>
<dbReference type="InterPro" id="IPR050639">
    <property type="entry name" value="SSR_resolvase"/>
</dbReference>
<dbReference type="Proteomes" id="UP001500842">
    <property type="component" value="Unassembled WGS sequence"/>
</dbReference>
<protein>
    <submittedName>
        <fullName evidence="6">Recombinase family protein</fullName>
    </submittedName>
</protein>
<evidence type="ECO:0000313" key="7">
    <source>
        <dbReference type="Proteomes" id="UP001500842"/>
    </source>
</evidence>
<dbReference type="PANTHER" id="PTHR30461:SF2">
    <property type="entry name" value="SERINE RECOMBINASE PINE-RELATED"/>
    <property type="match status" value="1"/>
</dbReference>
<dbReference type="InterPro" id="IPR025827">
    <property type="entry name" value="Zn_ribbon_recom_dom"/>
</dbReference>
<evidence type="ECO:0000259" key="4">
    <source>
        <dbReference type="PROSITE" id="PS51736"/>
    </source>
</evidence>
<gene>
    <name evidence="6" type="ORF">GCM10009788_53530</name>
</gene>
<comment type="caution">
    <text evidence="6">The sequence shown here is derived from an EMBL/GenBank/DDBJ whole genome shotgun (WGS) entry which is preliminary data.</text>
</comment>
<feature type="domain" description="Resolvase/invertase-type recombinase catalytic" evidence="4">
    <location>
        <begin position="5"/>
        <end position="152"/>
    </location>
</feature>
<feature type="coiled-coil region" evidence="3">
    <location>
        <begin position="359"/>
        <end position="386"/>
    </location>
</feature>
<dbReference type="InterPro" id="IPR038109">
    <property type="entry name" value="DNA_bind_recomb_sf"/>
</dbReference>
<dbReference type="CDD" id="cd03768">
    <property type="entry name" value="SR_ResInv"/>
    <property type="match status" value="1"/>
</dbReference>
<keyword evidence="2" id="KW-0233">DNA recombination</keyword>
<reference evidence="6 7" key="1">
    <citation type="journal article" date="2019" name="Int. J. Syst. Evol. Microbiol.">
        <title>The Global Catalogue of Microorganisms (GCM) 10K type strain sequencing project: providing services to taxonomists for standard genome sequencing and annotation.</title>
        <authorList>
            <consortium name="The Broad Institute Genomics Platform"/>
            <consortium name="The Broad Institute Genome Sequencing Center for Infectious Disease"/>
            <person name="Wu L."/>
            <person name="Ma J."/>
        </authorList>
    </citation>
    <scope>NUCLEOTIDE SEQUENCE [LARGE SCALE GENOMIC DNA]</scope>
    <source>
        <strain evidence="6 7">JCM 14942</strain>
    </source>
</reference>
<feature type="domain" description="Recombinase" evidence="5">
    <location>
        <begin position="162"/>
        <end position="278"/>
    </location>
</feature>
<dbReference type="EMBL" id="BAAAOR010000040">
    <property type="protein sequence ID" value="GAA1544348.1"/>
    <property type="molecule type" value="Genomic_DNA"/>
</dbReference>
<dbReference type="SMART" id="SM00857">
    <property type="entry name" value="Resolvase"/>
    <property type="match status" value="1"/>
</dbReference>
<dbReference type="Gene3D" id="3.90.1750.20">
    <property type="entry name" value="Putative Large Serine Recombinase, Chain B, Domain 2"/>
    <property type="match status" value="1"/>
</dbReference>
<evidence type="ECO:0000256" key="2">
    <source>
        <dbReference type="ARBA" id="ARBA00023172"/>
    </source>
</evidence>
<name>A0ABN2BQN1_9ACTN</name>
<evidence type="ECO:0000256" key="1">
    <source>
        <dbReference type="ARBA" id="ARBA00023125"/>
    </source>
</evidence>
<dbReference type="InterPro" id="IPR006119">
    <property type="entry name" value="Resolv_N"/>
</dbReference>
<dbReference type="PROSITE" id="PS51737">
    <property type="entry name" value="RECOMBINASE_DNA_BIND"/>
    <property type="match status" value="1"/>
</dbReference>
<evidence type="ECO:0000313" key="6">
    <source>
        <dbReference type="EMBL" id="GAA1544348.1"/>
    </source>
</evidence>
<dbReference type="Pfam" id="PF13408">
    <property type="entry name" value="Zn_ribbon_recom"/>
    <property type="match status" value="1"/>
</dbReference>
<evidence type="ECO:0000256" key="3">
    <source>
        <dbReference type="SAM" id="Coils"/>
    </source>
</evidence>
<dbReference type="InterPro" id="IPR036162">
    <property type="entry name" value="Resolvase-like_N_sf"/>
</dbReference>
<dbReference type="PANTHER" id="PTHR30461">
    <property type="entry name" value="DNA-INVERTASE FROM LAMBDOID PROPHAGE"/>
    <property type="match status" value="1"/>
</dbReference>
<dbReference type="Gene3D" id="3.40.50.1390">
    <property type="entry name" value="Resolvase, N-terminal catalytic domain"/>
    <property type="match status" value="1"/>
</dbReference>
<dbReference type="Pfam" id="PF07508">
    <property type="entry name" value="Recombinase"/>
    <property type="match status" value="1"/>
</dbReference>
<dbReference type="InterPro" id="IPR011109">
    <property type="entry name" value="DNA_bind_recombinase_dom"/>
</dbReference>
<accession>A0ABN2BQN1</accession>
<keyword evidence="3" id="KW-0175">Coiled coil</keyword>
<proteinExistence type="predicted"/>
<keyword evidence="7" id="KW-1185">Reference proteome</keyword>
<dbReference type="PROSITE" id="PS51736">
    <property type="entry name" value="RECOMBINASES_3"/>
    <property type="match status" value="1"/>
</dbReference>
<sequence>METKRAVGYVRLSNLTEVTTSPERQREQIRAYCEARGWDLVDIVEDLGESGSRVGKGLERPGLQRIRNDWTRYDVIVSAKLDRLARNVRDFTSLAEEARDNGCDLAVVSEGLDLSTPTGRFVATILAAFAEMEADQIKERILAMRTDVRTNHMGRFMGGMVPYGYRPAPRAAGGSTLVVDEAEAALIQEAARRALAGETLYSITNDWNARGLTSKHAKPWIATTLHGVLTGYPVIGAQSHKGEPLRDGNGVVVEVYPAILDRSTWGQLRAILERQKATTRRRKPALMLAGLAVCGGCGTRLYSRTRPGGKPPLYECNGRRQGNGCRVGTITAHNLDAEVERQVLGRFSDHVVLRRVQEQNDHTDELAEVEEAIRQTTRQLAEDDADEQQTLARLGELKGRRARLRATPETTEVLRWLAYGDTYWAEADMGTRRELLQELLEGVKVTGSNTRGGGFDPSRVSLDWSETGWWMAGQEVTGSQPWLVLGGMPQGACEVRMPDWMDDPAERDRRWRDTPMGRL</sequence>
<dbReference type="SUPFAM" id="SSF53041">
    <property type="entry name" value="Resolvase-like"/>
    <property type="match status" value="1"/>
</dbReference>